<evidence type="ECO:0000256" key="12">
    <source>
        <dbReference type="SAM" id="Phobius"/>
    </source>
</evidence>
<reference evidence="15 16" key="1">
    <citation type="submission" date="2019-03" db="EMBL/GenBank/DDBJ databases">
        <title>Genomic Encyclopedia of Type Strains, Phase IV (KMG-IV): sequencing the most valuable type-strain genomes for metagenomic binning, comparative biology and taxonomic classification.</title>
        <authorList>
            <person name="Goeker M."/>
        </authorList>
    </citation>
    <scope>NUCLEOTIDE SEQUENCE [LARGE SCALE GENOMIC DNA]</scope>
    <source>
        <strain evidence="15 16">DSM 2781</strain>
    </source>
</reference>
<dbReference type="SMART" id="SM00387">
    <property type="entry name" value="HATPase_c"/>
    <property type="match status" value="1"/>
</dbReference>
<dbReference type="Pfam" id="PF02518">
    <property type="entry name" value="HATPase_c"/>
    <property type="match status" value="1"/>
</dbReference>
<comment type="catalytic activity">
    <reaction evidence="1">
        <text>ATP + protein L-histidine = ADP + protein N-phospho-L-histidine.</text>
        <dbReference type="EC" id="2.7.13.3"/>
    </reaction>
</comment>
<dbReference type="RefSeq" id="WP_132603740.1">
    <property type="nucleotide sequence ID" value="NZ_NRRP01000060.1"/>
</dbReference>
<evidence type="ECO:0000256" key="4">
    <source>
        <dbReference type="ARBA" id="ARBA00022553"/>
    </source>
</evidence>
<sequence length="451" mass="48688">MRGPRSLQLRLALALGGAVLLLWLAAAAITAERLRQEMHAVFDAGLADTAHRILPLVLRGGHDHRDRFTDDAHSDDDDGRFERIQRLPETEDAYSYVVFDPSGRVILSSEDADPAIFPPYTGDGFAQTGDYRFFIDRARRSGPIIAVAEPLSHRDAVARQMAMRLSLPLLAVVPLILLAIFLVVRGSLAPVRHLRDDLGDRGARNLAPLPDRGLPSELTPVVGSINALLTRLNAAFEAERSFAANAAHELRTPVAGAIAQAQRLRVETGDANAAARATEIESTLKRLNNLSEKLMQLARAEGARLRRDSATDLRPILRMVADDFGRLGAESRIDLTLPDHPVPSDLDPDAFGILARNLIENALKHGAPGTPVRVVLDATGILRVINHAPVIPPDDLAQLTDRFARSNGTAEGSGLGLAIVRTIADRADAKLTLHSPAPGLSDGVEVRVNLP</sequence>
<organism evidence="15 16">
    <name type="scientific">Rhodovulum adriaticum</name>
    <name type="common">Rhodopseudomonas adriatica</name>
    <dbReference type="NCBI Taxonomy" id="35804"/>
    <lineage>
        <taxon>Bacteria</taxon>
        <taxon>Pseudomonadati</taxon>
        <taxon>Pseudomonadota</taxon>
        <taxon>Alphaproteobacteria</taxon>
        <taxon>Rhodobacterales</taxon>
        <taxon>Paracoccaceae</taxon>
        <taxon>Rhodovulum</taxon>
    </lineage>
</organism>
<keyword evidence="12" id="KW-0472">Membrane</keyword>
<evidence type="ECO:0000259" key="13">
    <source>
        <dbReference type="PROSITE" id="PS50109"/>
    </source>
</evidence>
<name>A0A4R2NK88_RHOAD</name>
<dbReference type="InterPro" id="IPR003661">
    <property type="entry name" value="HisK_dim/P_dom"/>
</dbReference>
<keyword evidence="9" id="KW-0067">ATP-binding</keyword>
<keyword evidence="11" id="KW-0902">Two-component regulatory system</keyword>
<evidence type="ECO:0000256" key="7">
    <source>
        <dbReference type="ARBA" id="ARBA00022741"/>
    </source>
</evidence>
<dbReference type="Gene3D" id="1.10.287.130">
    <property type="match status" value="1"/>
</dbReference>
<feature type="domain" description="Histidine kinase" evidence="13">
    <location>
        <begin position="245"/>
        <end position="451"/>
    </location>
</feature>
<keyword evidence="6 12" id="KW-0812">Transmembrane</keyword>
<dbReference type="EC" id="2.7.13.3" evidence="3"/>
<dbReference type="InterPro" id="IPR003660">
    <property type="entry name" value="HAMP_dom"/>
</dbReference>
<dbReference type="CDD" id="cd00075">
    <property type="entry name" value="HATPase"/>
    <property type="match status" value="1"/>
</dbReference>
<evidence type="ECO:0000256" key="8">
    <source>
        <dbReference type="ARBA" id="ARBA00022777"/>
    </source>
</evidence>
<dbReference type="Gene3D" id="1.20.5.1040">
    <property type="entry name" value="Sensor protein qsec"/>
    <property type="match status" value="1"/>
</dbReference>
<evidence type="ECO:0000256" key="3">
    <source>
        <dbReference type="ARBA" id="ARBA00012438"/>
    </source>
</evidence>
<dbReference type="SUPFAM" id="SSF47384">
    <property type="entry name" value="Homodimeric domain of signal transducing histidine kinase"/>
    <property type="match status" value="1"/>
</dbReference>
<dbReference type="GO" id="GO:0005886">
    <property type="term" value="C:plasma membrane"/>
    <property type="evidence" value="ECO:0007669"/>
    <property type="project" value="TreeGrafter"/>
</dbReference>
<evidence type="ECO:0000256" key="2">
    <source>
        <dbReference type="ARBA" id="ARBA00004141"/>
    </source>
</evidence>
<keyword evidence="16" id="KW-1185">Reference proteome</keyword>
<dbReference type="InterPro" id="IPR005467">
    <property type="entry name" value="His_kinase_dom"/>
</dbReference>
<dbReference type="PROSITE" id="PS50109">
    <property type="entry name" value="HIS_KIN"/>
    <property type="match status" value="1"/>
</dbReference>
<evidence type="ECO:0000256" key="5">
    <source>
        <dbReference type="ARBA" id="ARBA00022679"/>
    </source>
</evidence>
<dbReference type="Gene3D" id="3.30.565.10">
    <property type="entry name" value="Histidine kinase-like ATPase, C-terminal domain"/>
    <property type="match status" value="1"/>
</dbReference>
<comment type="caution">
    <text evidence="15">The sequence shown here is derived from an EMBL/GenBank/DDBJ whole genome shotgun (WGS) entry which is preliminary data.</text>
</comment>
<dbReference type="InterPro" id="IPR003594">
    <property type="entry name" value="HATPase_dom"/>
</dbReference>
<dbReference type="PANTHER" id="PTHR45436:SF14">
    <property type="entry name" value="SENSOR PROTEIN QSEC"/>
    <property type="match status" value="1"/>
</dbReference>
<keyword evidence="5" id="KW-0808">Transferase</keyword>
<evidence type="ECO:0000313" key="15">
    <source>
        <dbReference type="EMBL" id="TCP21963.1"/>
    </source>
</evidence>
<dbReference type="GO" id="GO:0000155">
    <property type="term" value="F:phosphorelay sensor kinase activity"/>
    <property type="evidence" value="ECO:0007669"/>
    <property type="project" value="InterPro"/>
</dbReference>
<dbReference type="InterPro" id="IPR036890">
    <property type="entry name" value="HATPase_C_sf"/>
</dbReference>
<dbReference type="CDD" id="cd00082">
    <property type="entry name" value="HisKA"/>
    <property type="match status" value="1"/>
</dbReference>
<dbReference type="Proteomes" id="UP000295733">
    <property type="component" value="Unassembled WGS sequence"/>
</dbReference>
<accession>A0A4R2NK88</accession>
<dbReference type="GO" id="GO:0005524">
    <property type="term" value="F:ATP binding"/>
    <property type="evidence" value="ECO:0007669"/>
    <property type="project" value="UniProtKB-KW"/>
</dbReference>
<dbReference type="AlphaFoldDB" id="A0A4R2NK88"/>
<evidence type="ECO:0000256" key="11">
    <source>
        <dbReference type="ARBA" id="ARBA00023012"/>
    </source>
</evidence>
<dbReference type="InterPro" id="IPR050428">
    <property type="entry name" value="TCS_sensor_his_kinase"/>
</dbReference>
<dbReference type="EMBL" id="SLXL01000008">
    <property type="protein sequence ID" value="TCP21963.1"/>
    <property type="molecule type" value="Genomic_DNA"/>
</dbReference>
<evidence type="ECO:0000256" key="10">
    <source>
        <dbReference type="ARBA" id="ARBA00022989"/>
    </source>
</evidence>
<comment type="subcellular location">
    <subcellularLocation>
        <location evidence="2">Membrane</location>
        <topology evidence="2">Multi-pass membrane protein</topology>
    </subcellularLocation>
</comment>
<keyword evidence="4" id="KW-0597">Phosphoprotein</keyword>
<proteinExistence type="predicted"/>
<feature type="transmembrane region" description="Helical" evidence="12">
    <location>
        <begin position="165"/>
        <end position="184"/>
    </location>
</feature>
<evidence type="ECO:0000256" key="6">
    <source>
        <dbReference type="ARBA" id="ARBA00022692"/>
    </source>
</evidence>
<protein>
    <recommendedName>
        <fullName evidence="3">histidine kinase</fullName>
        <ecNumber evidence="3">2.7.13.3</ecNumber>
    </recommendedName>
</protein>
<keyword evidence="7" id="KW-0547">Nucleotide-binding</keyword>
<gene>
    <name evidence="15" type="ORF">EV656_1089</name>
</gene>
<evidence type="ECO:0000256" key="1">
    <source>
        <dbReference type="ARBA" id="ARBA00000085"/>
    </source>
</evidence>
<keyword evidence="10 12" id="KW-1133">Transmembrane helix</keyword>
<dbReference type="PANTHER" id="PTHR45436">
    <property type="entry name" value="SENSOR HISTIDINE KINASE YKOH"/>
    <property type="match status" value="1"/>
</dbReference>
<dbReference type="SUPFAM" id="SSF55874">
    <property type="entry name" value="ATPase domain of HSP90 chaperone/DNA topoisomerase II/histidine kinase"/>
    <property type="match status" value="1"/>
</dbReference>
<dbReference type="OrthoDB" id="9809766at2"/>
<evidence type="ECO:0000313" key="16">
    <source>
        <dbReference type="Proteomes" id="UP000295733"/>
    </source>
</evidence>
<keyword evidence="8 15" id="KW-0418">Kinase</keyword>
<feature type="domain" description="HAMP" evidence="14">
    <location>
        <begin position="185"/>
        <end position="237"/>
    </location>
</feature>
<evidence type="ECO:0000259" key="14">
    <source>
        <dbReference type="PROSITE" id="PS50885"/>
    </source>
</evidence>
<dbReference type="Pfam" id="PF00512">
    <property type="entry name" value="HisKA"/>
    <property type="match status" value="1"/>
</dbReference>
<dbReference type="SMART" id="SM00388">
    <property type="entry name" value="HisKA"/>
    <property type="match status" value="1"/>
</dbReference>
<dbReference type="InterPro" id="IPR036097">
    <property type="entry name" value="HisK_dim/P_sf"/>
</dbReference>
<dbReference type="PROSITE" id="PS50885">
    <property type="entry name" value="HAMP"/>
    <property type="match status" value="1"/>
</dbReference>
<evidence type="ECO:0000256" key="9">
    <source>
        <dbReference type="ARBA" id="ARBA00022840"/>
    </source>
</evidence>